<dbReference type="Pfam" id="PF18976">
    <property type="entry name" value="DUF5712"/>
    <property type="match status" value="1"/>
</dbReference>
<dbReference type="NCBIfam" id="NF041495">
    <property type="entry name" value="MobB_relaxase"/>
    <property type="match status" value="1"/>
</dbReference>
<organism evidence="1 2">
    <name type="scientific">Flagellimonas lutimaris</name>
    <dbReference type="NCBI Taxonomy" id="475082"/>
    <lineage>
        <taxon>Bacteria</taxon>
        <taxon>Pseudomonadati</taxon>
        <taxon>Bacteroidota</taxon>
        <taxon>Flavobacteriia</taxon>
        <taxon>Flavobacteriales</taxon>
        <taxon>Flavobacteriaceae</taxon>
        <taxon>Flagellimonas</taxon>
    </lineage>
</organism>
<dbReference type="AlphaFoldDB" id="A0A3A1NBQ4"/>
<dbReference type="OrthoDB" id="1404627at2"/>
<evidence type="ECO:0000313" key="2">
    <source>
        <dbReference type="Proteomes" id="UP000266067"/>
    </source>
</evidence>
<gene>
    <name evidence="1" type="ORF">D2V08_01760</name>
</gene>
<reference evidence="1 2" key="1">
    <citation type="submission" date="2018-08" db="EMBL/GenBank/DDBJ databases">
        <title>Proposal of Muricauda 72 sp.nov. and Muricauda NH166 sp.nov., isolated from seawater.</title>
        <authorList>
            <person name="Cheng H."/>
            <person name="Wu Y.-H."/>
            <person name="Guo L.-L."/>
            <person name="Xu X.-W."/>
        </authorList>
    </citation>
    <scope>NUCLEOTIDE SEQUENCE [LARGE SCALE GENOMIC DNA]</scope>
    <source>
        <strain evidence="1 2">KCTC 22173</strain>
    </source>
</reference>
<dbReference type="InterPro" id="IPR048098">
    <property type="entry name" value="MobB"/>
</dbReference>
<dbReference type="RefSeq" id="WP_119606406.1">
    <property type="nucleotide sequence ID" value="NZ_QXFH01000062.1"/>
</dbReference>
<accession>A0A3A1NBQ4</accession>
<name>A0A3A1NBQ4_9FLAO</name>
<comment type="caution">
    <text evidence="1">The sequence shown here is derived from an EMBL/GenBank/DDBJ whole genome shotgun (WGS) entry which is preliminary data.</text>
</comment>
<dbReference type="InterPro" id="IPR043766">
    <property type="entry name" value="BfmA-like"/>
</dbReference>
<evidence type="ECO:0000313" key="1">
    <source>
        <dbReference type="EMBL" id="RIV36664.1"/>
    </source>
</evidence>
<proteinExistence type="predicted"/>
<sequence>MYITIARQHLGETFSQSAADFVDYLEKENKALAPEQQEPFFNQQQDHIDPKTVVQEIDANTDRLKQSEPKFYSLTINPSQRELAAIQNDPEKLKAYVQEVMKDYAASFYRKEPVQVEQLKYFAKIEKERTYSGRDREIRENRPYRAQIAKLQNDLAKVNRGALQGNPKHIQRDIDRLYKRMPHKLDGKPITAGMQKPGSQTHVHIVMSRKDVTNTYSLSPGSSYRESEAKLHGQTVKRGFRRDEFFEKAEKTFDRMFKYNRNYVESYNARKTLDKDPKAYFSKIMGLPASKRAMALKLLSKTGAKIPLPNIPTSKVAVARKTIARLQKAAALARKASSIEI</sequence>
<dbReference type="Proteomes" id="UP000266067">
    <property type="component" value="Unassembled WGS sequence"/>
</dbReference>
<keyword evidence="2" id="KW-1185">Reference proteome</keyword>
<protein>
    <submittedName>
        <fullName evidence="1">Mobilization protein</fullName>
    </submittedName>
</protein>
<dbReference type="EMBL" id="QXFH01000062">
    <property type="protein sequence ID" value="RIV36664.1"/>
    <property type="molecule type" value="Genomic_DNA"/>
</dbReference>